<dbReference type="EMBL" id="CP036298">
    <property type="protein sequence ID" value="QDV22316.1"/>
    <property type="molecule type" value="Genomic_DNA"/>
</dbReference>
<evidence type="ECO:0000256" key="2">
    <source>
        <dbReference type="SAM" id="SignalP"/>
    </source>
</evidence>
<evidence type="ECO:0000259" key="3">
    <source>
        <dbReference type="Pfam" id="PF06439"/>
    </source>
</evidence>
<organism evidence="4 5">
    <name type="scientific">Aureliella helgolandensis</name>
    <dbReference type="NCBI Taxonomy" id="2527968"/>
    <lineage>
        <taxon>Bacteria</taxon>
        <taxon>Pseudomonadati</taxon>
        <taxon>Planctomycetota</taxon>
        <taxon>Planctomycetia</taxon>
        <taxon>Pirellulales</taxon>
        <taxon>Pirellulaceae</taxon>
        <taxon>Aureliella</taxon>
    </lineage>
</organism>
<accession>A0A518G161</accession>
<evidence type="ECO:0000313" key="5">
    <source>
        <dbReference type="Proteomes" id="UP000318017"/>
    </source>
</evidence>
<dbReference type="InterPro" id="IPR010496">
    <property type="entry name" value="AL/BT2_dom"/>
</dbReference>
<dbReference type="AlphaFoldDB" id="A0A518G161"/>
<feature type="chain" id="PRO_5021906940" description="3-keto-alpha-glucoside-1,2-lyase/3-keto-2-hydroxy-glucal hydratase domain-containing protein" evidence="2">
    <location>
        <begin position="37"/>
        <end position="259"/>
    </location>
</feature>
<protein>
    <recommendedName>
        <fullName evidence="3">3-keto-alpha-glucoside-1,2-lyase/3-keto-2-hydroxy-glucal hydratase domain-containing protein</fullName>
    </recommendedName>
</protein>
<keyword evidence="5" id="KW-1185">Reference proteome</keyword>
<gene>
    <name evidence="4" type="ORF">Q31a_06000</name>
</gene>
<name>A0A518G161_9BACT</name>
<evidence type="ECO:0000313" key="4">
    <source>
        <dbReference type="EMBL" id="QDV22316.1"/>
    </source>
</evidence>
<feature type="signal peptide" evidence="2">
    <location>
        <begin position="1"/>
        <end position="36"/>
    </location>
</feature>
<feature type="domain" description="3-keto-alpha-glucoside-1,2-lyase/3-keto-2-hydroxy-glucal hydratase" evidence="3">
    <location>
        <begin position="80"/>
        <end position="256"/>
    </location>
</feature>
<dbReference type="Gene3D" id="2.60.120.560">
    <property type="entry name" value="Exo-inulinase, domain 1"/>
    <property type="match status" value="1"/>
</dbReference>
<reference evidence="4 5" key="1">
    <citation type="submission" date="2019-02" db="EMBL/GenBank/DDBJ databases">
        <title>Deep-cultivation of Planctomycetes and their phenomic and genomic characterization uncovers novel biology.</title>
        <authorList>
            <person name="Wiegand S."/>
            <person name="Jogler M."/>
            <person name="Boedeker C."/>
            <person name="Pinto D."/>
            <person name="Vollmers J."/>
            <person name="Rivas-Marin E."/>
            <person name="Kohn T."/>
            <person name="Peeters S.H."/>
            <person name="Heuer A."/>
            <person name="Rast P."/>
            <person name="Oberbeckmann S."/>
            <person name="Bunk B."/>
            <person name="Jeske O."/>
            <person name="Meyerdierks A."/>
            <person name="Storesund J.E."/>
            <person name="Kallscheuer N."/>
            <person name="Luecker S."/>
            <person name="Lage O.M."/>
            <person name="Pohl T."/>
            <person name="Merkel B.J."/>
            <person name="Hornburger P."/>
            <person name="Mueller R.-W."/>
            <person name="Bruemmer F."/>
            <person name="Labrenz M."/>
            <person name="Spormann A.M."/>
            <person name="Op den Camp H."/>
            <person name="Overmann J."/>
            <person name="Amann R."/>
            <person name="Jetten M.S.M."/>
            <person name="Mascher T."/>
            <person name="Medema M.H."/>
            <person name="Devos D.P."/>
            <person name="Kaster A.-K."/>
            <person name="Ovreas L."/>
            <person name="Rohde M."/>
            <person name="Galperin M.Y."/>
            <person name="Jogler C."/>
        </authorList>
    </citation>
    <scope>NUCLEOTIDE SEQUENCE [LARGE SCALE GENOMIC DNA]</scope>
    <source>
        <strain evidence="4 5">Q31a</strain>
    </source>
</reference>
<dbReference type="KEGG" id="ahel:Q31a_06000"/>
<feature type="region of interest" description="Disordered" evidence="1">
    <location>
        <begin position="178"/>
        <end position="200"/>
    </location>
</feature>
<keyword evidence="2" id="KW-0732">Signal</keyword>
<evidence type="ECO:0000256" key="1">
    <source>
        <dbReference type="SAM" id="MobiDB-lite"/>
    </source>
</evidence>
<feature type="compositionally biased region" description="Polar residues" evidence="1">
    <location>
        <begin position="187"/>
        <end position="200"/>
    </location>
</feature>
<sequence precursor="true">MCNTLPLLRRTVLAKLARSLALASCVWLAGSTAAVAQDKVGAAAEIPRAFLDGTGPGWRTLLEDDFELVNLQENTWTWEGNLAKCTGLPVGVERTKEQFTNFELMAEWRHLSSGGNSGFFIWASPAGMQDLKPGSLPQSGIEVQVLDHGYTEKYESSSGKKGDWFSTHGDIFPVGTSRLKPFPPLSPNGNRSFPSKNLSRPTPQWNHYYVRAINGEVRLWVNGEEVSGGNGAEPATGHICLESEGAPVEFKNIRIRELP</sequence>
<dbReference type="Pfam" id="PF06439">
    <property type="entry name" value="3keto-disac_hyd"/>
    <property type="match status" value="1"/>
</dbReference>
<proteinExistence type="predicted"/>
<dbReference type="GO" id="GO:0016787">
    <property type="term" value="F:hydrolase activity"/>
    <property type="evidence" value="ECO:0007669"/>
    <property type="project" value="InterPro"/>
</dbReference>
<dbReference type="Proteomes" id="UP000318017">
    <property type="component" value="Chromosome"/>
</dbReference>